<name>A0A1G1YHI9_9BACT</name>
<reference evidence="1 2" key="1">
    <citation type="journal article" date="2016" name="Nat. Commun.">
        <title>Thousands of microbial genomes shed light on interconnected biogeochemical processes in an aquifer system.</title>
        <authorList>
            <person name="Anantharaman K."/>
            <person name="Brown C.T."/>
            <person name="Hug L.A."/>
            <person name="Sharon I."/>
            <person name="Castelle C.J."/>
            <person name="Probst A.J."/>
            <person name="Thomas B.C."/>
            <person name="Singh A."/>
            <person name="Wilkins M.J."/>
            <person name="Karaoz U."/>
            <person name="Brodie E.L."/>
            <person name="Williams K.H."/>
            <person name="Hubbard S.S."/>
            <person name="Banfield J.F."/>
        </authorList>
    </citation>
    <scope>NUCLEOTIDE SEQUENCE [LARGE SCALE GENOMIC DNA]</scope>
</reference>
<organism evidence="1 2">
    <name type="scientific">Candidatus Buchananbacteria bacterium RIFCSPLOWO2_01_FULL_39_33</name>
    <dbReference type="NCBI Taxonomy" id="1797543"/>
    <lineage>
        <taxon>Bacteria</taxon>
        <taxon>Candidatus Buchananiibacteriota</taxon>
    </lineage>
</organism>
<accession>A0A1G1YHI9</accession>
<dbReference type="AlphaFoldDB" id="A0A1G1YHI9"/>
<protein>
    <submittedName>
        <fullName evidence="1">Uncharacterized protein</fullName>
    </submittedName>
</protein>
<dbReference type="Proteomes" id="UP000177376">
    <property type="component" value="Unassembled WGS sequence"/>
</dbReference>
<comment type="caution">
    <text evidence="1">The sequence shown here is derived from an EMBL/GenBank/DDBJ whole genome shotgun (WGS) entry which is preliminary data.</text>
</comment>
<gene>
    <name evidence="1" type="ORF">A3A02_04085</name>
</gene>
<dbReference type="EMBL" id="MHIM01000031">
    <property type="protein sequence ID" value="OGY51779.1"/>
    <property type="molecule type" value="Genomic_DNA"/>
</dbReference>
<evidence type="ECO:0000313" key="2">
    <source>
        <dbReference type="Proteomes" id="UP000177376"/>
    </source>
</evidence>
<sequence length="110" mass="12274">MITLATLLEIAQNPGNISISSGGPINAANGTPLYFGWIAMDNGKDYKPLIRTAPIFKTDKEAVRMMREIVNFIHRGIEKVLKSSSCPLRVLTCQSPEEFESIRYFLNQAN</sequence>
<proteinExistence type="predicted"/>
<evidence type="ECO:0000313" key="1">
    <source>
        <dbReference type="EMBL" id="OGY51779.1"/>
    </source>
</evidence>